<reference evidence="1" key="1">
    <citation type="submission" date="2022-04" db="EMBL/GenBank/DDBJ databases">
        <title>Jade perch genome.</title>
        <authorList>
            <person name="Chao B."/>
        </authorList>
    </citation>
    <scope>NUCLEOTIDE SEQUENCE</scope>
    <source>
        <strain evidence="1">CB-2022</strain>
    </source>
</reference>
<accession>A0ACB8W2G3</accession>
<gene>
    <name evidence="1" type="ORF">L3Q82_002003</name>
</gene>
<evidence type="ECO:0000313" key="1">
    <source>
        <dbReference type="EMBL" id="KAI3361633.1"/>
    </source>
</evidence>
<dbReference type="Proteomes" id="UP000831701">
    <property type="component" value="Chromosome 15"/>
</dbReference>
<evidence type="ECO:0000313" key="2">
    <source>
        <dbReference type="Proteomes" id="UP000831701"/>
    </source>
</evidence>
<comment type="caution">
    <text evidence="1">The sequence shown here is derived from an EMBL/GenBank/DDBJ whole genome shotgun (WGS) entry which is preliminary data.</text>
</comment>
<keyword evidence="2" id="KW-1185">Reference proteome</keyword>
<proteinExistence type="predicted"/>
<dbReference type="EMBL" id="CM041545">
    <property type="protein sequence ID" value="KAI3361633.1"/>
    <property type="molecule type" value="Genomic_DNA"/>
</dbReference>
<organism evidence="1 2">
    <name type="scientific">Scortum barcoo</name>
    <name type="common">barcoo grunter</name>
    <dbReference type="NCBI Taxonomy" id="214431"/>
    <lineage>
        <taxon>Eukaryota</taxon>
        <taxon>Metazoa</taxon>
        <taxon>Chordata</taxon>
        <taxon>Craniata</taxon>
        <taxon>Vertebrata</taxon>
        <taxon>Euteleostomi</taxon>
        <taxon>Actinopterygii</taxon>
        <taxon>Neopterygii</taxon>
        <taxon>Teleostei</taxon>
        <taxon>Neoteleostei</taxon>
        <taxon>Acanthomorphata</taxon>
        <taxon>Eupercaria</taxon>
        <taxon>Centrarchiformes</taxon>
        <taxon>Terapontoidei</taxon>
        <taxon>Terapontidae</taxon>
        <taxon>Scortum</taxon>
    </lineage>
</organism>
<sequence length="1280" mass="143684">MCSAPYGRKKRPRSAGIVFPVGKVAQTQPERRESAEGAVDGSRMTVQEFNTLVALYREQVISVGEISADCPALRAQMHHTRSKGCSMARAAHQDLAVISVSGPEDGEIHPEICRLFIQLQCCLEMFITEMLKSMCLLGVLQLHRKRTDSEPKVDFRVDESSDVPFLEERSSSPIDFLQEQWLVGTDIENIERDMREMRNLLSKLRETMPLPLKNQVHLGIVVRLLQVLQLRHAAEIEVRHLDVGETFVRHDGDAAQVRQVRQDGHRTFTYDDYYWKSSCRQICPSQESRGCNEQLCPINCLLTEFGPWSDCSPCAKKQARNTQITLQNLFLSLSQLYFHHTDQLLAGRCIKPALTCNKQNDCGDNSDERDCVTFKIVCPAEKRVAPGADLVQNGFDALAQRPRGAVLDNMFMGEDCNIKRPPSTLLYHRVPHNFEIFEIKVGAVEDFSTEPQQVHAEPISMKRSHSSSSYSKNDLFSILIFGFGYRSDVDITNNKEAFEASKQTDSKFFRVHQVLPVSKFKVRDPGGLVLSLPFLQFLHALPLEYNYALYRDIFQRFGTHYYGSGTLGGLYDLLYQYNREEFKSSGQTEQHFADCLQRDSTWTIILYTEVRRVHRCTDTRITEKYEGSYIKASEKSFSMVQGGRVREAQALVFERQKPSPDKESYKNWAKSLLDNPAVVEMQAHPIIDLVRGIPCAKTKRRHLRKALLQYQEEFDSCRCAPCPNNAEPVLSGTECKCICQLGTFGTNCERRASDYTSDLLYVPALVFTCSQETCDNDDEYTTGIPEELPPGVQGCLRPQQPPNSFLRVMTDPPACRPGLKHPPTPGQSVVQRGVGERDMMSQTPTAPAYGLTRVLRKLISVPNGSQATSGEHMEGCAFRPPKEMPPHTITDPLPNQVMLEDVAGSRTFSTASPDSVTSVTCAQCEPAFICEEHRAPVANLPILVFSGKCQTSCTVLGCKHNPHLWTSGPRTTFMKSVSDRLSRHMHICGLLEVILQGSGSAPPVPPCTKAEKAKLYYSFGEDEEFRCYTGFELEGFQFINCLPDGTWSQPSGRCVRKICLPLEIPDGMMLLPNKEEYRVGETVSLDCNGPDLAPLLHEASTGAATVSPGSLLYLLTCAALTSNRLFLSPSVVQERHYKTQSVSVFSVRAAYIGVMVSMSLCSFHAGRCHGDPLFFVSDHACNQEDSAKLEWVRFRAQMSSKSSIKEPCGLNTCYEWETCSAFKKCECKAARACPRVQHYTFCLMLIRNQRTRSMDLCSMAALKCSSYEFEILNEGTCPSR</sequence>
<protein>
    <submittedName>
        <fullName evidence="1">Uncharacterized protein</fullName>
    </submittedName>
</protein>
<name>A0ACB8W2G3_9TELE</name>